<protein>
    <submittedName>
        <fullName evidence="1">Uncharacterized protein</fullName>
    </submittedName>
</protein>
<accession>A0A0W0VK62</accession>
<dbReference type="OrthoDB" id="5653357at2"/>
<gene>
    <name evidence="1" type="ORF">Lisr_1723</name>
</gene>
<dbReference type="RefSeq" id="WP_058502061.1">
    <property type="nucleotide sequence ID" value="NZ_CAAAJA010000007.1"/>
</dbReference>
<evidence type="ECO:0000313" key="1">
    <source>
        <dbReference type="EMBL" id="KTD20478.1"/>
    </source>
</evidence>
<dbReference type="AlphaFoldDB" id="A0A0W0VK62"/>
<evidence type="ECO:0000313" key="2">
    <source>
        <dbReference type="Proteomes" id="UP000054761"/>
    </source>
</evidence>
<name>A0A0W0VK62_9GAMM</name>
<organism evidence="1 2">
    <name type="scientific">Legionella israelensis</name>
    <dbReference type="NCBI Taxonomy" id="454"/>
    <lineage>
        <taxon>Bacteria</taxon>
        <taxon>Pseudomonadati</taxon>
        <taxon>Pseudomonadota</taxon>
        <taxon>Gammaproteobacteria</taxon>
        <taxon>Legionellales</taxon>
        <taxon>Legionellaceae</taxon>
        <taxon>Legionella</taxon>
    </lineage>
</organism>
<reference evidence="1 2" key="1">
    <citation type="submission" date="2015-11" db="EMBL/GenBank/DDBJ databases">
        <title>Genomic analysis of 38 Legionella species identifies large and diverse effector repertoires.</title>
        <authorList>
            <person name="Burstein D."/>
            <person name="Amaro F."/>
            <person name="Zusman T."/>
            <person name="Lifshitz Z."/>
            <person name="Cohen O."/>
            <person name="Gilbert J.A."/>
            <person name="Pupko T."/>
            <person name="Shuman H.A."/>
            <person name="Segal G."/>
        </authorList>
    </citation>
    <scope>NUCLEOTIDE SEQUENCE [LARGE SCALE GENOMIC DNA]</scope>
    <source>
        <strain evidence="1 2">Bercovier 4</strain>
    </source>
</reference>
<dbReference type="STRING" id="454.Lisr_1723"/>
<sequence length="358" mass="41503">MSAQEFLVNNSDKIIEALITTVQNDHLKHIGEVFETKKARLFFSKDMTKSLEDIFQSPVLLEEFGKKFEKWQPVVNKENIQYLKNDVIEFFFAPIENNPAWKEFWKKQSVHLTPEEQQIVRDLIAVAVTYKLQCAWSDRHEDKLTNNLDKFSAFTMWINASVKGQIREKQAEKTEKIIAIGLSDFEFAIKNFGKTGPIAVTLLSIKDISPNLKKSIQGIRDNLHFHALDGNEQLLQAALLKLIENIVSASKSATNSLNDKCIQEVGRVIVKDIDTHYHDLIKNRKAPPYLIDSLTKLESLVSEETQKKYRKLFDACKPEEKSVEKKENRLKRMSSFFQRNNIKKEDVQKKLNENQYQL</sequence>
<keyword evidence="2" id="KW-1185">Reference proteome</keyword>
<dbReference type="Proteomes" id="UP000054761">
    <property type="component" value="Unassembled WGS sequence"/>
</dbReference>
<comment type="caution">
    <text evidence="1">The sequence shown here is derived from an EMBL/GenBank/DDBJ whole genome shotgun (WGS) entry which is preliminary data.</text>
</comment>
<proteinExistence type="predicted"/>
<dbReference type="EMBL" id="LNYH01000100">
    <property type="protein sequence ID" value="KTD20478.1"/>
    <property type="molecule type" value="Genomic_DNA"/>
</dbReference>
<dbReference type="PATRIC" id="fig|454.4.peg.1872"/>